<feature type="transmembrane region" description="Helical" evidence="1">
    <location>
        <begin position="6"/>
        <end position="29"/>
    </location>
</feature>
<keyword evidence="3" id="KW-1185">Reference proteome</keyword>
<keyword evidence="1" id="KW-0812">Transmembrane</keyword>
<protein>
    <submittedName>
        <fullName evidence="2">Uncharacterized protein</fullName>
    </submittedName>
</protein>
<evidence type="ECO:0000313" key="3">
    <source>
        <dbReference type="Proteomes" id="UP001209083"/>
    </source>
</evidence>
<organism evidence="2 3">
    <name type="scientific">Saxibacter everestensis</name>
    <dbReference type="NCBI Taxonomy" id="2909229"/>
    <lineage>
        <taxon>Bacteria</taxon>
        <taxon>Bacillati</taxon>
        <taxon>Actinomycetota</taxon>
        <taxon>Actinomycetes</taxon>
        <taxon>Micrococcales</taxon>
        <taxon>Brevibacteriaceae</taxon>
        <taxon>Saxibacter</taxon>
    </lineage>
</organism>
<name>A0ABY8QQC1_9MICO</name>
<feature type="transmembrane region" description="Helical" evidence="1">
    <location>
        <begin position="58"/>
        <end position="79"/>
    </location>
</feature>
<dbReference type="Proteomes" id="UP001209083">
    <property type="component" value="Chromosome"/>
</dbReference>
<dbReference type="RefSeq" id="WP_349637957.1">
    <property type="nucleotide sequence ID" value="NZ_CP090958.1"/>
</dbReference>
<reference evidence="2 3" key="1">
    <citation type="submission" date="2023-05" db="EMBL/GenBank/DDBJ databases">
        <title>Lithophilousrod everest ZFBP1038 complete genpme.</title>
        <authorList>
            <person name="Tian M."/>
        </authorList>
    </citation>
    <scope>NUCLEOTIDE SEQUENCE [LARGE SCALE GENOMIC DNA]</scope>
    <source>
        <strain evidence="2 3">ZFBP1038</strain>
    </source>
</reference>
<evidence type="ECO:0000256" key="1">
    <source>
        <dbReference type="SAM" id="Phobius"/>
    </source>
</evidence>
<dbReference type="EMBL" id="CP090958">
    <property type="protein sequence ID" value="WGW11173.1"/>
    <property type="molecule type" value="Genomic_DNA"/>
</dbReference>
<proteinExistence type="predicted"/>
<keyword evidence="1" id="KW-0472">Membrane</keyword>
<keyword evidence="1" id="KW-1133">Transmembrane helix</keyword>
<evidence type="ECO:0000313" key="2">
    <source>
        <dbReference type="EMBL" id="WGW11173.1"/>
    </source>
</evidence>
<sequence>MIDWFAFLIVLVVTVVSSATVVSIFAVGVRLLAISSDSAEVDAANGVSMSPRNKSLRAAGFACFAVCGFAVLLGVYFIIPALH</sequence>
<gene>
    <name evidence="2" type="ORF">LWF01_13880</name>
</gene>
<accession>A0ABY8QQC1</accession>